<protein>
    <recommendedName>
        <fullName evidence="6">J domain-containing protein</fullName>
    </recommendedName>
</protein>
<reference evidence="3 4" key="1">
    <citation type="journal article" date="2010" name="Nature">
        <title>Genome sequencing and analysis of the model grass Brachypodium distachyon.</title>
        <authorList>
            <consortium name="International Brachypodium Initiative"/>
        </authorList>
    </citation>
    <scope>NUCLEOTIDE SEQUENCE [LARGE SCALE GENOMIC DNA]</scope>
    <source>
        <strain evidence="3">Bd21</strain>
        <strain evidence="4">cv. Bd21</strain>
    </source>
</reference>
<organism evidence="4">
    <name type="scientific">Brachypodium distachyon</name>
    <name type="common">Purple false brome</name>
    <name type="synonym">Trachynia distachya</name>
    <dbReference type="NCBI Taxonomy" id="15368"/>
    <lineage>
        <taxon>Eukaryota</taxon>
        <taxon>Viridiplantae</taxon>
        <taxon>Streptophyta</taxon>
        <taxon>Embryophyta</taxon>
        <taxon>Tracheophyta</taxon>
        <taxon>Spermatophyta</taxon>
        <taxon>Magnoliopsida</taxon>
        <taxon>Liliopsida</taxon>
        <taxon>Poales</taxon>
        <taxon>Poaceae</taxon>
        <taxon>BOP clade</taxon>
        <taxon>Pooideae</taxon>
        <taxon>Stipodae</taxon>
        <taxon>Brachypodieae</taxon>
        <taxon>Brachypodium</taxon>
    </lineage>
</organism>
<dbReference type="InterPro" id="IPR036869">
    <property type="entry name" value="J_dom_sf"/>
</dbReference>
<dbReference type="GO" id="GO:0005783">
    <property type="term" value="C:endoplasmic reticulum"/>
    <property type="evidence" value="ECO:0007669"/>
    <property type="project" value="UniProtKB-ARBA"/>
</dbReference>
<feature type="compositionally biased region" description="Low complexity" evidence="2">
    <location>
        <begin position="187"/>
        <end position="196"/>
    </location>
</feature>
<dbReference type="STRING" id="15368.I1GN78"/>
<feature type="region of interest" description="Disordered" evidence="2">
    <location>
        <begin position="167"/>
        <end position="196"/>
    </location>
</feature>
<dbReference type="eggNOG" id="ENOG502QZR2">
    <property type="taxonomic scope" value="Eukaryota"/>
</dbReference>
<feature type="region of interest" description="Disordered" evidence="2">
    <location>
        <begin position="230"/>
        <end position="307"/>
    </location>
</feature>
<feature type="compositionally biased region" description="Basic and acidic residues" evidence="2">
    <location>
        <begin position="248"/>
        <end position="265"/>
    </location>
</feature>
<dbReference type="EMBL" id="CM000880">
    <property type="protein sequence ID" value="KQK13151.1"/>
    <property type="molecule type" value="Genomic_DNA"/>
</dbReference>
<feature type="compositionally biased region" description="Low complexity" evidence="2">
    <location>
        <begin position="386"/>
        <end position="398"/>
    </location>
</feature>
<dbReference type="Proteomes" id="UP000008810">
    <property type="component" value="Chromosome 1"/>
</dbReference>
<dbReference type="PANTHER" id="PTHR36335:SF1">
    <property type="entry name" value="CHAPERONE DNAJ-DOMAIN SUPERFAMILY PROTEIN"/>
    <property type="match status" value="1"/>
</dbReference>
<evidence type="ECO:0000313" key="4">
    <source>
        <dbReference type="EnsemblPlants" id="KQK13151"/>
    </source>
</evidence>
<accession>I1GN78</accession>
<dbReference type="EnsemblPlants" id="KQK13151">
    <property type="protein sequence ID" value="KQK13151"/>
    <property type="gene ID" value="BRADI_1g08350v3"/>
</dbReference>
<gene>
    <name evidence="4" type="primary">LOC100823003</name>
    <name evidence="3" type="ORF">BRADI_1g08350v3</name>
</gene>
<evidence type="ECO:0000256" key="1">
    <source>
        <dbReference type="SAM" id="Coils"/>
    </source>
</evidence>
<keyword evidence="1" id="KW-0175">Coiled coil</keyword>
<dbReference type="PANTHER" id="PTHR36335">
    <property type="entry name" value="CHAPERONE DNAJ-DOMAIN SUPERFAMILY PROTEIN"/>
    <property type="match status" value="1"/>
</dbReference>
<dbReference type="SUPFAM" id="SSF46565">
    <property type="entry name" value="Chaperone J-domain"/>
    <property type="match status" value="1"/>
</dbReference>
<dbReference type="InterPro" id="IPR001623">
    <property type="entry name" value="DnaJ_domain"/>
</dbReference>
<dbReference type="OrthoDB" id="498970at2759"/>
<evidence type="ECO:0000256" key="2">
    <source>
        <dbReference type="SAM" id="MobiDB-lite"/>
    </source>
</evidence>
<name>I1GN78_BRADI</name>
<evidence type="ECO:0000313" key="5">
    <source>
        <dbReference type="Proteomes" id="UP000008810"/>
    </source>
</evidence>
<reference evidence="4" key="3">
    <citation type="submission" date="2018-08" db="UniProtKB">
        <authorList>
            <consortium name="EnsemblPlants"/>
        </authorList>
    </citation>
    <scope>IDENTIFICATION</scope>
    <source>
        <strain evidence="4">cv. Bd21</strain>
    </source>
</reference>
<feature type="region of interest" description="Disordered" evidence="2">
    <location>
        <begin position="75"/>
        <end position="155"/>
    </location>
</feature>
<reference evidence="3" key="2">
    <citation type="submission" date="2017-06" db="EMBL/GenBank/DDBJ databases">
        <title>WGS assembly of Brachypodium distachyon.</title>
        <authorList>
            <consortium name="The International Brachypodium Initiative"/>
            <person name="Lucas S."/>
            <person name="Harmon-Smith M."/>
            <person name="Lail K."/>
            <person name="Tice H."/>
            <person name="Grimwood J."/>
            <person name="Bruce D."/>
            <person name="Barry K."/>
            <person name="Shu S."/>
            <person name="Lindquist E."/>
            <person name="Wang M."/>
            <person name="Pitluck S."/>
            <person name="Vogel J.P."/>
            <person name="Garvin D.F."/>
            <person name="Mockler T.C."/>
            <person name="Schmutz J."/>
            <person name="Rokhsar D."/>
            <person name="Bevan M.W."/>
        </authorList>
    </citation>
    <scope>NUCLEOTIDE SEQUENCE</scope>
    <source>
        <strain evidence="3">Bd21</strain>
    </source>
</reference>
<dbReference type="Gene3D" id="1.10.287.110">
    <property type="entry name" value="DnaJ domain"/>
    <property type="match status" value="1"/>
</dbReference>
<feature type="region of interest" description="Disordered" evidence="2">
    <location>
        <begin position="371"/>
        <end position="412"/>
    </location>
</feature>
<evidence type="ECO:0008006" key="6">
    <source>
        <dbReference type="Google" id="ProtNLM"/>
    </source>
</evidence>
<dbReference type="RefSeq" id="XP_010229760.1">
    <property type="nucleotide sequence ID" value="XM_010231458.3"/>
</dbReference>
<dbReference type="Gramene" id="KQK13151">
    <property type="protein sequence ID" value="KQK13151"/>
    <property type="gene ID" value="BRADI_1g08350v3"/>
</dbReference>
<feature type="compositionally biased region" description="Basic and acidic residues" evidence="2">
    <location>
        <begin position="175"/>
        <end position="186"/>
    </location>
</feature>
<dbReference type="HOGENOM" id="CLU_029575_0_0_1"/>
<dbReference type="KEGG" id="bdi:100823003"/>
<dbReference type="AlphaFoldDB" id="I1GN78"/>
<dbReference type="OMA" id="DMYQQVK"/>
<proteinExistence type="predicted"/>
<feature type="coiled-coil region" evidence="1">
    <location>
        <begin position="454"/>
        <end position="499"/>
    </location>
</feature>
<dbReference type="GeneID" id="100823003"/>
<feature type="compositionally biased region" description="Basic and acidic residues" evidence="2">
    <location>
        <begin position="289"/>
        <end position="305"/>
    </location>
</feature>
<keyword evidence="5" id="KW-1185">Reference proteome</keyword>
<feature type="compositionally biased region" description="Polar residues" evidence="2">
    <location>
        <begin position="266"/>
        <end position="282"/>
    </location>
</feature>
<sequence>MSWRRFRRGAAASSWMPKIGRCSMPKTVPPPPTPVVVIDGDDDVGADDGDAASEVFIIDDVAEIARAAAACNTKKGNSSCGNVINIDDEEEEGGGGDRAGPSTVDPGSPAATVPPGHAFPRRRFGLDYVTDSEQSDLSGGWDSDSDGDGSSDCEILDDTGMARKVWENAASRRTTPHDLRKGKDGRASTSASSAESSTQYGVNFGNLFDSECPLDDNIWRFFNDDAVNKAGPSSTRGGKFGTGPSVPDVHECSMHNDPNGKETGNRDGTCSSDADTACNNEAANAHKSHAPEKSPEISQSRKPEGHTSYSFVSANRVFPACSTADWKADSAMFVSSTGKMDEKIPEGTLSEKDISDVQNEISKQKKQMCFAPDDGSAMDQLSKDPVSTSRSVCSSQSQKDFSSDPEKLGQSGIAMVQDGPDFQDGLIGAREKHKESIEYKRAAEEEWASRQHQLAIQAEQAKEAKRLRKRKKAEALRLLDMEKRQKQRLEEVRESQRKSEEAIQLKEQSRGAVRMELENMERRYNDMSSILRALGIPVEGGEVKAAYKQACLKFHPDRVSRNDIYQQVRAEETFKFISRLKEKLKL</sequence>
<evidence type="ECO:0000313" key="3">
    <source>
        <dbReference type="EMBL" id="KQK13151.1"/>
    </source>
</evidence>
<feature type="compositionally biased region" description="Acidic residues" evidence="2">
    <location>
        <begin position="143"/>
        <end position="155"/>
    </location>
</feature>
<dbReference type="CDD" id="cd06257">
    <property type="entry name" value="DnaJ"/>
    <property type="match status" value="1"/>
</dbReference>